<dbReference type="EMBL" id="CP082781">
    <property type="protein sequence ID" value="UGS27596.1"/>
    <property type="molecule type" value="Genomic_DNA"/>
</dbReference>
<protein>
    <submittedName>
        <fullName evidence="1">Uncharacterized protein</fullName>
    </submittedName>
</protein>
<reference evidence="1 2" key="1">
    <citation type="submission" date="2023-01" db="EMBL/GenBank/DDBJ databases">
        <title>Characterization of estradiol degrading bacteria Microbacterium sp. MZT7 and reveal degrading genes through genome analysis.</title>
        <authorList>
            <person name="Hao P."/>
            <person name="Gao Y."/>
        </authorList>
    </citation>
    <scope>NUCLEOTIDE SEQUENCE [LARGE SCALE GENOMIC DNA]</scope>
    <source>
        <strain evidence="1 2">MZT7</strain>
    </source>
</reference>
<proteinExistence type="predicted"/>
<accession>A0ABY3RXX9</accession>
<keyword evidence="2" id="KW-1185">Reference proteome</keyword>
<dbReference type="Proteomes" id="UP001199642">
    <property type="component" value="Chromosome"/>
</dbReference>
<evidence type="ECO:0000313" key="1">
    <source>
        <dbReference type="EMBL" id="UGS27596.1"/>
    </source>
</evidence>
<sequence>MLTTEDLQDSVHRRWVDSFEWHLSHVPAIMDALVEATLPKIPVSRGGSRFDKIQITGGGHIDNMALLDQFDVTSDGAMVPKGAAADARELWEWVSGYTEACSAWLNRDVYAPWAADLPPVAPRVNPDPLTARSIALVTVGWLIDHAEPISEISELDEHRDEMFRLIRHLRGRYGVFNAPRRRPPELCVICGETAVRSHWVSGTTGPRSVEVRQCSTCGDETREETPVEERMEITEVDGKPIQAKGGVSEADRTRFAELLRTAREKRDR</sequence>
<organism evidence="1 2">
    <name type="scientific">Microbacterium resistens</name>
    <dbReference type="NCBI Taxonomy" id="156977"/>
    <lineage>
        <taxon>Bacteria</taxon>
        <taxon>Bacillati</taxon>
        <taxon>Actinomycetota</taxon>
        <taxon>Actinomycetes</taxon>
        <taxon>Micrococcales</taxon>
        <taxon>Microbacteriaceae</taxon>
        <taxon>Microbacterium</taxon>
    </lineage>
</organism>
<gene>
    <name evidence="1" type="ORF">K8F61_05250</name>
</gene>
<dbReference type="RefSeq" id="WP_231820928.1">
    <property type="nucleotide sequence ID" value="NZ_CP082781.1"/>
</dbReference>
<evidence type="ECO:0000313" key="2">
    <source>
        <dbReference type="Proteomes" id="UP001199642"/>
    </source>
</evidence>
<name>A0ABY3RXX9_9MICO</name>